<sequence>METIGRLVQGEETNFRDGAIVEKIPTLQSMAIQPIVPTRLPRPPTIGFEELSLLTRDEWDIERCELIHERDQLKEDLLKAQDVLADVAQWEEALQAEHKRLQEEYSQEKATWENKSRKSEEEAQQLHED</sequence>
<dbReference type="AlphaFoldDB" id="A0ABD1YNK1"/>
<dbReference type="EMBL" id="JBHFFA010000004">
    <property type="protein sequence ID" value="KAL2632263.1"/>
    <property type="molecule type" value="Genomic_DNA"/>
</dbReference>
<keyword evidence="3" id="KW-1185">Reference proteome</keyword>
<proteinExistence type="predicted"/>
<feature type="region of interest" description="Disordered" evidence="1">
    <location>
        <begin position="104"/>
        <end position="129"/>
    </location>
</feature>
<name>A0ABD1YNK1_9MARC</name>
<accession>A0ABD1YNK1</accession>
<protein>
    <submittedName>
        <fullName evidence="2">Uncharacterized protein</fullName>
    </submittedName>
</protein>
<evidence type="ECO:0000313" key="3">
    <source>
        <dbReference type="Proteomes" id="UP001605036"/>
    </source>
</evidence>
<comment type="caution">
    <text evidence="2">The sequence shown here is derived from an EMBL/GenBank/DDBJ whole genome shotgun (WGS) entry which is preliminary data.</text>
</comment>
<organism evidence="2 3">
    <name type="scientific">Riccia fluitans</name>
    <dbReference type="NCBI Taxonomy" id="41844"/>
    <lineage>
        <taxon>Eukaryota</taxon>
        <taxon>Viridiplantae</taxon>
        <taxon>Streptophyta</taxon>
        <taxon>Embryophyta</taxon>
        <taxon>Marchantiophyta</taxon>
        <taxon>Marchantiopsida</taxon>
        <taxon>Marchantiidae</taxon>
        <taxon>Marchantiales</taxon>
        <taxon>Ricciaceae</taxon>
        <taxon>Riccia</taxon>
    </lineage>
</organism>
<reference evidence="2 3" key="1">
    <citation type="submission" date="2024-09" db="EMBL/GenBank/DDBJ databases">
        <title>Chromosome-scale assembly of Riccia fluitans.</title>
        <authorList>
            <person name="Paukszto L."/>
            <person name="Sawicki J."/>
            <person name="Karawczyk K."/>
            <person name="Piernik-Szablinska J."/>
            <person name="Szczecinska M."/>
            <person name="Mazdziarz M."/>
        </authorList>
    </citation>
    <scope>NUCLEOTIDE SEQUENCE [LARGE SCALE GENOMIC DNA]</scope>
    <source>
        <strain evidence="2">Rf_01</strain>
        <tissue evidence="2">Aerial parts of the thallus</tissue>
    </source>
</reference>
<gene>
    <name evidence="2" type="ORF">R1flu_016949</name>
</gene>
<evidence type="ECO:0000256" key="1">
    <source>
        <dbReference type="SAM" id="MobiDB-lite"/>
    </source>
</evidence>
<evidence type="ECO:0000313" key="2">
    <source>
        <dbReference type="EMBL" id="KAL2632263.1"/>
    </source>
</evidence>
<dbReference type="Proteomes" id="UP001605036">
    <property type="component" value="Unassembled WGS sequence"/>
</dbReference>